<organism evidence="7 8">
    <name type="scientific">Thelohanellus kitauei</name>
    <name type="common">Myxosporean</name>
    <dbReference type="NCBI Taxonomy" id="669202"/>
    <lineage>
        <taxon>Eukaryota</taxon>
        <taxon>Metazoa</taxon>
        <taxon>Cnidaria</taxon>
        <taxon>Myxozoa</taxon>
        <taxon>Myxosporea</taxon>
        <taxon>Bivalvulida</taxon>
        <taxon>Platysporina</taxon>
        <taxon>Myxobolidae</taxon>
        <taxon>Thelohanellus</taxon>
    </lineage>
</organism>
<evidence type="ECO:0000259" key="5">
    <source>
        <dbReference type="Pfam" id="PF01472"/>
    </source>
</evidence>
<keyword evidence="3 4" id="KW-0963">Cytoplasm</keyword>
<dbReference type="OMA" id="PNIMQRF"/>
<dbReference type="SUPFAM" id="SSF88697">
    <property type="entry name" value="PUA domain-like"/>
    <property type="match status" value="1"/>
</dbReference>
<dbReference type="InterPro" id="IPR016437">
    <property type="entry name" value="MCT-1/Tma20"/>
</dbReference>
<name>A0A0C2M2W1_THEKT</name>
<evidence type="ECO:0000259" key="6">
    <source>
        <dbReference type="Pfam" id="PF17832"/>
    </source>
</evidence>
<dbReference type="Pfam" id="PF01472">
    <property type="entry name" value="PUA"/>
    <property type="match status" value="1"/>
</dbReference>
<accession>A0A0C2M2W1</accession>
<comment type="similarity">
    <text evidence="2">Belongs to the MCTS1 family.</text>
</comment>
<dbReference type="PANTHER" id="PTHR22798">
    <property type="entry name" value="MCT-1 PROTEIN"/>
    <property type="match status" value="1"/>
</dbReference>
<proteinExistence type="inferred from homology"/>
<dbReference type="GO" id="GO:0001731">
    <property type="term" value="P:formation of translation preinitiation complex"/>
    <property type="evidence" value="ECO:0007669"/>
    <property type="project" value="TreeGrafter"/>
</dbReference>
<dbReference type="AlphaFoldDB" id="A0A0C2M2W1"/>
<evidence type="ECO:0000256" key="4">
    <source>
        <dbReference type="PIRNR" id="PIRNR005067"/>
    </source>
</evidence>
<sequence>MLRYNPDVPQKSHFLKSSAKNTFVKSVLATYPYFDEHNIMDDLVPKKESVTVIKSSFYFNCETNRSIDVIKYQDHFLFFKKDEIWLPTLRLVHKYPAMIKSISVDEGAIPRILNSANVMCPGIIKSQPYFKDYEVDEPVSIYGKDKTYAMAVGTMSMSSSEIKSVNKGIGIYVHHILGDGLWNYEIKK</sequence>
<evidence type="ECO:0000256" key="3">
    <source>
        <dbReference type="ARBA" id="ARBA00022490"/>
    </source>
</evidence>
<dbReference type="InterPro" id="IPR041366">
    <property type="entry name" value="Pre-PUA"/>
</dbReference>
<reference evidence="7 8" key="1">
    <citation type="journal article" date="2014" name="Genome Biol. Evol.">
        <title>The genome of the myxosporean Thelohanellus kitauei shows adaptations to nutrient acquisition within its fish host.</title>
        <authorList>
            <person name="Yang Y."/>
            <person name="Xiong J."/>
            <person name="Zhou Z."/>
            <person name="Huo F."/>
            <person name="Miao W."/>
            <person name="Ran C."/>
            <person name="Liu Y."/>
            <person name="Zhang J."/>
            <person name="Feng J."/>
            <person name="Wang M."/>
            <person name="Wang M."/>
            <person name="Wang L."/>
            <person name="Yao B."/>
        </authorList>
    </citation>
    <scope>NUCLEOTIDE SEQUENCE [LARGE SCALE GENOMIC DNA]</scope>
    <source>
        <strain evidence="7">Wuqing</strain>
    </source>
</reference>
<feature type="domain" description="PUA" evidence="5">
    <location>
        <begin position="101"/>
        <end position="177"/>
    </location>
</feature>
<evidence type="ECO:0000256" key="1">
    <source>
        <dbReference type="ARBA" id="ARBA00004496"/>
    </source>
</evidence>
<evidence type="ECO:0000313" key="8">
    <source>
        <dbReference type="Proteomes" id="UP000031668"/>
    </source>
</evidence>
<dbReference type="PANTHER" id="PTHR22798:SF0">
    <property type="entry name" value="MALIGNANT T-CELL-AMPLIFIED SEQUENCE 1"/>
    <property type="match status" value="1"/>
</dbReference>
<protein>
    <submittedName>
        <fullName evidence="7">Translation machinery-associated protein 20</fullName>
    </submittedName>
</protein>
<dbReference type="NCBIfam" id="TIGR00451">
    <property type="entry name" value="unchar_dom_2"/>
    <property type="match status" value="1"/>
</dbReference>
<feature type="domain" description="Pre-PUA" evidence="6">
    <location>
        <begin position="10"/>
        <end position="96"/>
    </location>
</feature>
<gene>
    <name evidence="7" type="ORF">RF11_12835</name>
</gene>
<dbReference type="OrthoDB" id="10249667at2759"/>
<dbReference type="CDD" id="cd21155">
    <property type="entry name" value="PUA_MCTS-1-like"/>
    <property type="match status" value="1"/>
</dbReference>
<dbReference type="EMBL" id="JWZT01005339">
    <property type="protein sequence ID" value="KII61420.1"/>
    <property type="molecule type" value="Genomic_DNA"/>
</dbReference>
<dbReference type="InterPro" id="IPR004521">
    <property type="entry name" value="Uncharacterised_CHP00451"/>
</dbReference>
<dbReference type="PIRSF" id="PIRSF005067">
    <property type="entry name" value="Tma_RNA-bind_prd"/>
    <property type="match status" value="1"/>
</dbReference>
<dbReference type="Proteomes" id="UP000031668">
    <property type="component" value="Unassembled WGS sequence"/>
</dbReference>
<dbReference type="Gene3D" id="3.10.400.20">
    <property type="match status" value="1"/>
</dbReference>
<dbReference type="InterPro" id="IPR002478">
    <property type="entry name" value="PUA"/>
</dbReference>
<comment type="caution">
    <text evidence="7">The sequence shown here is derived from an EMBL/GenBank/DDBJ whole genome shotgun (WGS) entry which is preliminary data.</text>
</comment>
<keyword evidence="8" id="KW-1185">Reference proteome</keyword>
<evidence type="ECO:0000313" key="7">
    <source>
        <dbReference type="EMBL" id="KII61420.1"/>
    </source>
</evidence>
<dbReference type="PROSITE" id="PS50890">
    <property type="entry name" value="PUA"/>
    <property type="match status" value="1"/>
</dbReference>
<comment type="subcellular location">
    <subcellularLocation>
        <location evidence="1 4">Cytoplasm</location>
    </subcellularLocation>
</comment>
<dbReference type="GO" id="GO:0003723">
    <property type="term" value="F:RNA binding"/>
    <property type="evidence" value="ECO:0007669"/>
    <property type="project" value="InterPro"/>
</dbReference>
<evidence type="ECO:0000256" key="2">
    <source>
        <dbReference type="ARBA" id="ARBA00008955"/>
    </source>
</evidence>
<dbReference type="InterPro" id="IPR015947">
    <property type="entry name" value="PUA-like_sf"/>
</dbReference>
<dbReference type="Pfam" id="PF17832">
    <property type="entry name" value="Pre-PUA"/>
    <property type="match status" value="1"/>
</dbReference>
<dbReference type="GO" id="GO:0005737">
    <property type="term" value="C:cytoplasm"/>
    <property type="evidence" value="ECO:0007669"/>
    <property type="project" value="UniProtKB-SubCell"/>
</dbReference>